<keyword evidence="1" id="KW-0812">Transmembrane</keyword>
<dbReference type="EMBL" id="UYJE01007978">
    <property type="protein sequence ID" value="VDI59763.1"/>
    <property type="molecule type" value="Genomic_DNA"/>
</dbReference>
<evidence type="ECO:0000313" key="3">
    <source>
        <dbReference type="Proteomes" id="UP000596742"/>
    </source>
</evidence>
<sequence length="587" mass="67629">MLVRGVYNYKQSRTDVIWHDKILEERAHLTAVEVDPSVSAELHIQIQSIKLQCWDTGTYRCEIHLVSGIYSVEEKTIKVITSKEFVKGFTNSPITLGIDNMEISCITSYFDEEDTVNKIVLSKVIQAKISKLVTLELSVSNNGFHTVWRWYDKKFQARVGTPTGSIHPAHLSRLNIQIWRSNVQCSDSGIYICEVFGSNGKYARSETKMNIEVQQSTPFPIVEGKCLKSKGKYNVMQKALLRCSGVVGNPPVMPHWCRRMNSNSSFKLYTNNNHIFHGGLKPTDCQYRITSNLEYTVTKKDVTTDFVCMVSSTPCDHRLLINLYKITAIRDTDGSNSSTNDKHCYQERITEKNKGCKAINGYIAAIIFLSILCSVFVSVVLKKCIQENHITRESIRQRFVAIHNRYIRRNVSEQEQRVNGGNDNAILYDQMDANPQPVQQRANIIRDENLPVNNQRHRREHRMHRGTQNGRVIDRNNDGINNDDNFGLSDIHVNVQPENAFRARVPRDDINRDRNLHNNNHRHRRDFHAENQYVLKYRHENTIRAGNVHDQYRRERDNDGINNDDNFGLSDIHVNVNLKMHSDTCTA</sequence>
<comment type="caution">
    <text evidence="2">The sequence shown here is derived from an EMBL/GenBank/DDBJ whole genome shotgun (WGS) entry which is preliminary data.</text>
</comment>
<name>A0A8B6G7I7_MYTGA</name>
<keyword evidence="1" id="KW-0472">Membrane</keyword>
<keyword evidence="3" id="KW-1185">Reference proteome</keyword>
<protein>
    <recommendedName>
        <fullName evidence="4">Ig-like domain-containing protein</fullName>
    </recommendedName>
</protein>
<reference evidence="2" key="1">
    <citation type="submission" date="2018-11" db="EMBL/GenBank/DDBJ databases">
        <authorList>
            <person name="Alioto T."/>
            <person name="Alioto T."/>
        </authorList>
    </citation>
    <scope>NUCLEOTIDE SEQUENCE</scope>
</reference>
<accession>A0A8B6G7I7</accession>
<dbReference type="AlphaFoldDB" id="A0A8B6G7I7"/>
<keyword evidence="1" id="KW-1133">Transmembrane helix</keyword>
<organism evidence="2 3">
    <name type="scientific">Mytilus galloprovincialis</name>
    <name type="common">Mediterranean mussel</name>
    <dbReference type="NCBI Taxonomy" id="29158"/>
    <lineage>
        <taxon>Eukaryota</taxon>
        <taxon>Metazoa</taxon>
        <taxon>Spiralia</taxon>
        <taxon>Lophotrochozoa</taxon>
        <taxon>Mollusca</taxon>
        <taxon>Bivalvia</taxon>
        <taxon>Autobranchia</taxon>
        <taxon>Pteriomorphia</taxon>
        <taxon>Mytilida</taxon>
        <taxon>Mytiloidea</taxon>
        <taxon>Mytilidae</taxon>
        <taxon>Mytilinae</taxon>
        <taxon>Mytilus</taxon>
    </lineage>
</organism>
<dbReference type="SUPFAM" id="SSF48726">
    <property type="entry name" value="Immunoglobulin"/>
    <property type="match status" value="1"/>
</dbReference>
<proteinExistence type="predicted"/>
<evidence type="ECO:0008006" key="4">
    <source>
        <dbReference type="Google" id="ProtNLM"/>
    </source>
</evidence>
<gene>
    <name evidence="2" type="ORF">MGAL_10B087547</name>
</gene>
<evidence type="ECO:0000256" key="1">
    <source>
        <dbReference type="SAM" id="Phobius"/>
    </source>
</evidence>
<dbReference type="Proteomes" id="UP000596742">
    <property type="component" value="Unassembled WGS sequence"/>
</dbReference>
<evidence type="ECO:0000313" key="2">
    <source>
        <dbReference type="EMBL" id="VDI59763.1"/>
    </source>
</evidence>
<dbReference type="InterPro" id="IPR036179">
    <property type="entry name" value="Ig-like_dom_sf"/>
</dbReference>
<feature type="transmembrane region" description="Helical" evidence="1">
    <location>
        <begin position="362"/>
        <end position="381"/>
    </location>
</feature>